<keyword evidence="2 6" id="KW-0472">Membrane</keyword>
<feature type="transmembrane region" description="Helical" evidence="6">
    <location>
        <begin position="145"/>
        <end position="166"/>
    </location>
</feature>
<dbReference type="PANTHER" id="PTHR12652:SF23">
    <property type="entry name" value="MICROBODY (PEROXISOME) PROLIFERATION PROTEIN PEROXIN 11B (EUROFUNG)"/>
    <property type="match status" value="1"/>
</dbReference>
<dbReference type="GO" id="GO:0016559">
    <property type="term" value="P:peroxisome fission"/>
    <property type="evidence" value="ECO:0007669"/>
    <property type="project" value="InterPro"/>
</dbReference>
<gene>
    <name evidence="7" type="ORF">VFPPC_01698</name>
</gene>
<evidence type="ECO:0000256" key="1">
    <source>
        <dbReference type="ARBA" id="ARBA00022593"/>
    </source>
</evidence>
<keyword evidence="8" id="KW-1185">Reference proteome</keyword>
<dbReference type="KEGG" id="pchm:VFPPC_01698"/>
<evidence type="ECO:0000313" key="7">
    <source>
        <dbReference type="EMBL" id="OAQ74129.1"/>
    </source>
</evidence>
<dbReference type="InterPro" id="IPR008733">
    <property type="entry name" value="PEX11"/>
</dbReference>
<dbReference type="GO" id="GO:0005778">
    <property type="term" value="C:peroxisomal membrane"/>
    <property type="evidence" value="ECO:0007669"/>
    <property type="project" value="UniProtKB-SubCell"/>
</dbReference>
<keyword evidence="6" id="KW-0812">Transmembrane</keyword>
<accession>A0A179GAF0</accession>
<comment type="subcellular location">
    <subcellularLocation>
        <location evidence="4">Peroxisome membrane</location>
    </subcellularLocation>
</comment>
<evidence type="ECO:0000256" key="2">
    <source>
        <dbReference type="ARBA" id="ARBA00023136"/>
    </source>
</evidence>
<dbReference type="PANTHER" id="PTHR12652">
    <property type="entry name" value="PEROXISOMAL BIOGENESIS FACTOR 11"/>
    <property type="match status" value="1"/>
</dbReference>
<evidence type="ECO:0000256" key="3">
    <source>
        <dbReference type="ARBA" id="ARBA00023140"/>
    </source>
</evidence>
<keyword evidence="5" id="KW-0175">Coiled coil</keyword>
<evidence type="ECO:0000313" key="8">
    <source>
        <dbReference type="Proteomes" id="UP000078397"/>
    </source>
</evidence>
<feature type="transmembrane region" description="Helical" evidence="6">
    <location>
        <begin position="24"/>
        <end position="43"/>
    </location>
</feature>
<evidence type="ECO:0000256" key="6">
    <source>
        <dbReference type="SAM" id="Phobius"/>
    </source>
</evidence>
<dbReference type="RefSeq" id="XP_018150212.1">
    <property type="nucleotide sequence ID" value="XM_018281475.1"/>
</dbReference>
<name>A0A179GAF0_METCM</name>
<comment type="caution">
    <text evidence="7">The sequence shown here is derived from an EMBL/GenBank/DDBJ whole genome shotgun (WGS) entry which is preliminary data.</text>
</comment>
<evidence type="ECO:0000256" key="5">
    <source>
        <dbReference type="SAM" id="Coils"/>
    </source>
</evidence>
<proteinExistence type="predicted"/>
<feature type="transmembrane region" description="Helical" evidence="6">
    <location>
        <begin position="243"/>
        <end position="262"/>
    </location>
</feature>
<feature type="coiled-coil region" evidence="5">
    <location>
        <begin position="194"/>
        <end position="221"/>
    </location>
</feature>
<keyword evidence="1" id="KW-0962">Peroxisome biogenesis</keyword>
<keyword evidence="3" id="KW-0576">Peroxisome</keyword>
<evidence type="ECO:0000256" key="4">
    <source>
        <dbReference type="ARBA" id="ARBA00046271"/>
    </source>
</evidence>
<dbReference type="OrthoDB" id="3636394at2759"/>
<dbReference type="EMBL" id="LSBJ02000001">
    <property type="protein sequence ID" value="OAQ74129.1"/>
    <property type="molecule type" value="Genomic_DNA"/>
</dbReference>
<keyword evidence="6" id="KW-1133">Transmembrane helix</keyword>
<sequence>MAGYFEQFVAFGTDIVGLERLMRFVQSIFSILTFYPALIPMLLSNQPPTIHKSSELAMLELSGHLNMTRRAIRLFWCLGSFQSGWNAYLAPEKGIETWLSILADTLFGLFGFTESITLPDLLHVKHLSIFGFDEAVRIDGQSQGLWLAALVCSALGSGISIFRAYAHRAVPETGSGFGAGEDEKSVKGGEKKAMAAAEKRKQEREAAAKEASRKMSGLTRKFLAEVLDIVIPAWSSGLADIDLGTVSIAMFFSTVLTGYAVWERCGQEINSRRA</sequence>
<dbReference type="Proteomes" id="UP000078397">
    <property type="component" value="Unassembled WGS sequence"/>
</dbReference>
<dbReference type="GeneID" id="28845469"/>
<reference evidence="7 8" key="1">
    <citation type="journal article" date="2016" name="PLoS Pathog.">
        <title>Biosynthesis of antibiotic leucinostatins in bio-control fungus Purpureocillium lilacinum and their inhibition on phytophthora revealed by genome mining.</title>
        <authorList>
            <person name="Wang G."/>
            <person name="Liu Z."/>
            <person name="Lin R."/>
            <person name="Li E."/>
            <person name="Mao Z."/>
            <person name="Ling J."/>
            <person name="Yang Y."/>
            <person name="Yin W.B."/>
            <person name="Xie B."/>
        </authorList>
    </citation>
    <scope>NUCLEOTIDE SEQUENCE [LARGE SCALE GENOMIC DNA]</scope>
    <source>
        <strain evidence="7">170</strain>
    </source>
</reference>
<dbReference type="Pfam" id="PF05648">
    <property type="entry name" value="PEX11"/>
    <property type="match status" value="1"/>
</dbReference>
<organism evidence="7 8">
    <name type="scientific">Pochonia chlamydosporia 170</name>
    <dbReference type="NCBI Taxonomy" id="1380566"/>
    <lineage>
        <taxon>Eukaryota</taxon>
        <taxon>Fungi</taxon>
        <taxon>Dikarya</taxon>
        <taxon>Ascomycota</taxon>
        <taxon>Pezizomycotina</taxon>
        <taxon>Sordariomycetes</taxon>
        <taxon>Hypocreomycetidae</taxon>
        <taxon>Hypocreales</taxon>
        <taxon>Clavicipitaceae</taxon>
        <taxon>Pochonia</taxon>
    </lineage>
</organism>
<dbReference type="AlphaFoldDB" id="A0A179GAF0"/>
<protein>
    <submittedName>
        <fullName evidence="7">Peroxisomal biogenesis factor 11 (PEX11) domain-containing protein</fullName>
    </submittedName>
</protein>